<feature type="non-terminal residue" evidence="1">
    <location>
        <position position="1"/>
    </location>
</feature>
<accession>A0AA38C656</accession>
<dbReference type="Proteomes" id="UP000824469">
    <property type="component" value="Unassembled WGS sequence"/>
</dbReference>
<evidence type="ECO:0000313" key="2">
    <source>
        <dbReference type="Proteomes" id="UP000824469"/>
    </source>
</evidence>
<protein>
    <submittedName>
        <fullName evidence="1">Uncharacterized protein</fullName>
    </submittedName>
</protein>
<reference evidence="1 2" key="1">
    <citation type="journal article" date="2021" name="Nat. Plants">
        <title>The Taxus genome provides insights into paclitaxel biosynthesis.</title>
        <authorList>
            <person name="Xiong X."/>
            <person name="Gou J."/>
            <person name="Liao Q."/>
            <person name="Li Y."/>
            <person name="Zhou Q."/>
            <person name="Bi G."/>
            <person name="Li C."/>
            <person name="Du R."/>
            <person name="Wang X."/>
            <person name="Sun T."/>
            <person name="Guo L."/>
            <person name="Liang H."/>
            <person name="Lu P."/>
            <person name="Wu Y."/>
            <person name="Zhang Z."/>
            <person name="Ro D.K."/>
            <person name="Shang Y."/>
            <person name="Huang S."/>
            <person name="Yan J."/>
        </authorList>
    </citation>
    <scope>NUCLEOTIDE SEQUENCE [LARGE SCALE GENOMIC DNA]</scope>
    <source>
        <strain evidence="1">Ta-2019</strain>
    </source>
</reference>
<name>A0AA38C656_TAXCH</name>
<organism evidence="1 2">
    <name type="scientific">Taxus chinensis</name>
    <name type="common">Chinese yew</name>
    <name type="synonym">Taxus wallichiana var. chinensis</name>
    <dbReference type="NCBI Taxonomy" id="29808"/>
    <lineage>
        <taxon>Eukaryota</taxon>
        <taxon>Viridiplantae</taxon>
        <taxon>Streptophyta</taxon>
        <taxon>Embryophyta</taxon>
        <taxon>Tracheophyta</taxon>
        <taxon>Spermatophyta</taxon>
        <taxon>Pinopsida</taxon>
        <taxon>Pinidae</taxon>
        <taxon>Conifers II</taxon>
        <taxon>Cupressales</taxon>
        <taxon>Taxaceae</taxon>
        <taxon>Taxus</taxon>
    </lineage>
</organism>
<sequence length="51" mass="5429">VELMDWEADGSAVEVVAVVGREEACVVEVTTVLVNRDVGEVVVVVEVDALM</sequence>
<dbReference type="AlphaFoldDB" id="A0AA38C656"/>
<feature type="non-terminal residue" evidence="1">
    <location>
        <position position="51"/>
    </location>
</feature>
<gene>
    <name evidence="1" type="ORF">KI387_038293</name>
</gene>
<proteinExistence type="predicted"/>
<dbReference type="EMBL" id="JAHRHJ020000011">
    <property type="protein sequence ID" value="KAH9294705.1"/>
    <property type="molecule type" value="Genomic_DNA"/>
</dbReference>
<evidence type="ECO:0000313" key="1">
    <source>
        <dbReference type="EMBL" id="KAH9294705.1"/>
    </source>
</evidence>
<keyword evidence="2" id="KW-1185">Reference proteome</keyword>
<comment type="caution">
    <text evidence="1">The sequence shown here is derived from an EMBL/GenBank/DDBJ whole genome shotgun (WGS) entry which is preliminary data.</text>
</comment>